<dbReference type="GO" id="GO:0005737">
    <property type="term" value="C:cytoplasm"/>
    <property type="evidence" value="ECO:0007669"/>
    <property type="project" value="TreeGrafter"/>
</dbReference>
<evidence type="ECO:0000313" key="7">
    <source>
        <dbReference type="Proteomes" id="UP000518887"/>
    </source>
</evidence>
<comment type="subunit">
    <text evidence="2">Homohexamer.</text>
</comment>
<feature type="binding site" evidence="5">
    <location>
        <position position="105"/>
    </location>
    <ligand>
        <name>a divalent metal cation</name>
        <dbReference type="ChEBI" id="CHEBI:60240"/>
        <label>1</label>
    </ligand>
</feature>
<evidence type="ECO:0000256" key="2">
    <source>
        <dbReference type="ARBA" id="ARBA00011643"/>
    </source>
</evidence>
<feature type="binding site" evidence="5">
    <location>
        <position position="68"/>
    </location>
    <ligand>
        <name>a divalent metal cation</name>
        <dbReference type="ChEBI" id="CHEBI:60240"/>
        <label>1</label>
    </ligand>
</feature>
<dbReference type="InterPro" id="IPR002678">
    <property type="entry name" value="DUF34/NIF3"/>
</dbReference>
<dbReference type="PANTHER" id="PTHR13799">
    <property type="entry name" value="NGG1 INTERACTING FACTOR 3"/>
    <property type="match status" value="1"/>
</dbReference>
<name>A0A7W8G6R3_9SPIR</name>
<keyword evidence="7" id="KW-1185">Reference proteome</keyword>
<comment type="similarity">
    <text evidence="1">Belongs to the GTP cyclohydrolase I type 2/NIF3 family.</text>
</comment>
<sequence length="255" mass="27914">MTLTELNRYFNSFLHKEDYDSDISLNGIQISNSAPNEKEITKVAFAVDACQATALKAAEAGAQVLFVHHGLFWGHCETITGNHYKRVAAFIKNDLALIAYHIPLDANEFVGNNFGIAKRIGLEKVRPFGKWRGMTLGAIGELPQEVKIDELAKKLFPNGEKPSKIFPFGKEIIKKVAVISGGAGEDFDQAARIGADAYITGEVSHEDYHGIEESGINVIAGGHYNTETVGVQLVQKRLEEDKGLQTVFIDIPTGL</sequence>
<evidence type="ECO:0000256" key="5">
    <source>
        <dbReference type="PIRSR" id="PIRSR602678-1"/>
    </source>
</evidence>
<proteinExistence type="inferred from homology"/>
<evidence type="ECO:0000313" key="6">
    <source>
        <dbReference type="EMBL" id="MBB5224888.1"/>
    </source>
</evidence>
<dbReference type="Gene3D" id="3.40.1390.30">
    <property type="entry name" value="NIF3 (NGG1p interacting factor 3)-like"/>
    <property type="match status" value="2"/>
</dbReference>
<feature type="binding site" evidence="5">
    <location>
        <position position="69"/>
    </location>
    <ligand>
        <name>a divalent metal cation</name>
        <dbReference type="ChEBI" id="CHEBI:60240"/>
        <label>1</label>
    </ligand>
</feature>
<reference evidence="6 7" key="1">
    <citation type="submission" date="2020-08" db="EMBL/GenBank/DDBJ databases">
        <title>Genomic Encyclopedia of Type Strains, Phase IV (KMG-IV): sequencing the most valuable type-strain genomes for metagenomic binning, comparative biology and taxonomic classification.</title>
        <authorList>
            <person name="Goeker M."/>
        </authorList>
    </citation>
    <scope>NUCLEOTIDE SEQUENCE [LARGE SCALE GENOMIC DNA]</scope>
    <source>
        <strain evidence="6 7">DSM 103462</strain>
    </source>
</reference>
<keyword evidence="4 5" id="KW-0479">Metal-binding</keyword>
<feature type="binding site" evidence="5">
    <location>
        <position position="227"/>
    </location>
    <ligand>
        <name>a divalent metal cation</name>
        <dbReference type="ChEBI" id="CHEBI:60240"/>
        <label>1</label>
    </ligand>
</feature>
<protein>
    <recommendedName>
        <fullName evidence="3">GTP cyclohydrolase 1 type 2 homolog</fullName>
    </recommendedName>
</protein>
<dbReference type="RefSeq" id="WP_184656612.1">
    <property type="nucleotide sequence ID" value="NZ_JACHFQ010000001.1"/>
</dbReference>
<evidence type="ECO:0000256" key="4">
    <source>
        <dbReference type="ARBA" id="ARBA00022723"/>
    </source>
</evidence>
<dbReference type="Proteomes" id="UP000518887">
    <property type="component" value="Unassembled WGS sequence"/>
</dbReference>
<dbReference type="InterPro" id="IPR036069">
    <property type="entry name" value="DUF34/NIF3_sf"/>
</dbReference>
<dbReference type="GO" id="GO:0046872">
    <property type="term" value="F:metal ion binding"/>
    <property type="evidence" value="ECO:0007669"/>
    <property type="project" value="UniProtKB-KW"/>
</dbReference>
<dbReference type="Pfam" id="PF01784">
    <property type="entry name" value="DUF34_NIF3"/>
    <property type="match status" value="1"/>
</dbReference>
<dbReference type="PANTHER" id="PTHR13799:SF14">
    <property type="entry name" value="GTP CYCLOHYDROLASE 1 TYPE 2 HOMOLOG"/>
    <property type="match status" value="1"/>
</dbReference>
<dbReference type="EMBL" id="JACHFQ010000001">
    <property type="protein sequence ID" value="MBB5224888.1"/>
    <property type="molecule type" value="Genomic_DNA"/>
</dbReference>
<feature type="binding site" evidence="5">
    <location>
        <position position="223"/>
    </location>
    <ligand>
        <name>a divalent metal cation</name>
        <dbReference type="ChEBI" id="CHEBI:60240"/>
        <label>1</label>
    </ligand>
</feature>
<dbReference type="SUPFAM" id="SSF102705">
    <property type="entry name" value="NIF3 (NGG1p interacting factor 3)-like"/>
    <property type="match status" value="1"/>
</dbReference>
<comment type="caution">
    <text evidence="6">The sequence shown here is derived from an EMBL/GenBank/DDBJ whole genome shotgun (WGS) entry which is preliminary data.</text>
</comment>
<dbReference type="NCBIfam" id="TIGR00486">
    <property type="entry name" value="YbgI_SA1388"/>
    <property type="match status" value="1"/>
</dbReference>
<evidence type="ECO:0000256" key="3">
    <source>
        <dbReference type="ARBA" id="ARBA00022112"/>
    </source>
</evidence>
<organism evidence="6 7">
    <name type="scientific">Treponema ruminis</name>
    <dbReference type="NCBI Taxonomy" id="744515"/>
    <lineage>
        <taxon>Bacteria</taxon>
        <taxon>Pseudomonadati</taxon>
        <taxon>Spirochaetota</taxon>
        <taxon>Spirochaetia</taxon>
        <taxon>Spirochaetales</taxon>
        <taxon>Treponemataceae</taxon>
        <taxon>Treponema</taxon>
    </lineage>
</organism>
<gene>
    <name evidence="6" type="ORF">HNP76_000228</name>
</gene>
<dbReference type="FunFam" id="3.40.1390.30:FF:000001">
    <property type="entry name" value="GTP cyclohydrolase 1 type 2"/>
    <property type="match status" value="1"/>
</dbReference>
<dbReference type="AlphaFoldDB" id="A0A7W8G6R3"/>
<evidence type="ECO:0000256" key="1">
    <source>
        <dbReference type="ARBA" id="ARBA00006964"/>
    </source>
</evidence>
<accession>A0A7W8G6R3</accession>